<evidence type="ECO:0000313" key="2">
    <source>
        <dbReference type="Proteomes" id="UP000190648"/>
    </source>
</evidence>
<keyword evidence="2" id="KW-1185">Reference proteome</keyword>
<sequence>MSSLVERCSNIIQSVNMKTQLEWSLITDYQKGVLIHFDSIQFLSIISFHSYKTYSVETIYILKDSFCTADSRVEGKL</sequence>
<name>A0A1V4L0Q9_PATFA</name>
<gene>
    <name evidence="1" type="ORF">AV530_010108</name>
</gene>
<reference evidence="1 2" key="1">
    <citation type="submission" date="2016-02" db="EMBL/GenBank/DDBJ databases">
        <title>Band-tailed pigeon sequencing and assembly.</title>
        <authorList>
            <person name="Soares A.E."/>
            <person name="Novak B.J."/>
            <person name="Rice E.S."/>
            <person name="O'Connell B."/>
            <person name="Chang D."/>
            <person name="Weber S."/>
            <person name="Shapiro B."/>
        </authorList>
    </citation>
    <scope>NUCLEOTIDE SEQUENCE [LARGE SCALE GENOMIC DNA]</scope>
    <source>
        <strain evidence="1">BTP2013</strain>
        <tissue evidence="1">Blood</tissue>
    </source>
</reference>
<organism evidence="1 2">
    <name type="scientific">Patagioenas fasciata monilis</name>
    <dbReference type="NCBI Taxonomy" id="372326"/>
    <lineage>
        <taxon>Eukaryota</taxon>
        <taxon>Metazoa</taxon>
        <taxon>Chordata</taxon>
        <taxon>Craniata</taxon>
        <taxon>Vertebrata</taxon>
        <taxon>Euteleostomi</taxon>
        <taxon>Archelosauria</taxon>
        <taxon>Archosauria</taxon>
        <taxon>Dinosauria</taxon>
        <taxon>Saurischia</taxon>
        <taxon>Theropoda</taxon>
        <taxon>Coelurosauria</taxon>
        <taxon>Aves</taxon>
        <taxon>Neognathae</taxon>
        <taxon>Neoaves</taxon>
        <taxon>Columbimorphae</taxon>
        <taxon>Columbiformes</taxon>
        <taxon>Columbidae</taxon>
        <taxon>Patagioenas</taxon>
    </lineage>
</organism>
<evidence type="ECO:0000313" key="1">
    <source>
        <dbReference type="EMBL" id="OPJ90300.1"/>
    </source>
</evidence>
<dbReference type="AlphaFoldDB" id="A0A1V4L0Q9"/>
<protein>
    <submittedName>
        <fullName evidence="1">Uncharacterized protein</fullName>
    </submittedName>
</protein>
<proteinExistence type="predicted"/>
<accession>A0A1V4L0Q9</accession>
<dbReference type="EMBL" id="LSYS01000355">
    <property type="protein sequence ID" value="OPJ90300.1"/>
    <property type="molecule type" value="Genomic_DNA"/>
</dbReference>
<dbReference type="Proteomes" id="UP000190648">
    <property type="component" value="Unassembled WGS sequence"/>
</dbReference>
<comment type="caution">
    <text evidence="1">The sequence shown here is derived from an EMBL/GenBank/DDBJ whole genome shotgun (WGS) entry which is preliminary data.</text>
</comment>